<accession>A0A5S3PVE8</accession>
<dbReference type="OrthoDB" id="9803892at2"/>
<dbReference type="SUPFAM" id="SSF51735">
    <property type="entry name" value="NAD(P)-binding Rossmann-fold domains"/>
    <property type="match status" value="1"/>
</dbReference>
<reference evidence="8 9" key="1">
    <citation type="submission" date="2019-05" db="EMBL/GenBank/DDBJ databases">
        <authorList>
            <person name="Zhang J.-Y."/>
            <person name="Feg X."/>
            <person name="Du Z.-J."/>
        </authorList>
    </citation>
    <scope>NUCLEOTIDE SEQUENCE [LARGE SCALE GENOMIC DNA]</scope>
    <source>
        <strain evidence="8 9">RZ26</strain>
    </source>
</reference>
<dbReference type="AlphaFoldDB" id="A0A5S3PVE8"/>
<keyword evidence="9" id="KW-1185">Reference proteome</keyword>
<comment type="caution">
    <text evidence="8">The sequence shown here is derived from an EMBL/GenBank/DDBJ whole genome shotgun (WGS) entry which is preliminary data.</text>
</comment>
<evidence type="ECO:0000256" key="3">
    <source>
        <dbReference type="ARBA" id="ARBA00012929"/>
    </source>
</evidence>
<dbReference type="Proteomes" id="UP000310314">
    <property type="component" value="Unassembled WGS sequence"/>
</dbReference>
<evidence type="ECO:0000313" key="8">
    <source>
        <dbReference type="EMBL" id="TMM58955.1"/>
    </source>
</evidence>
<dbReference type="NCBIfam" id="TIGR01214">
    <property type="entry name" value="rmlD"/>
    <property type="match status" value="1"/>
</dbReference>
<comment type="pathway">
    <text evidence="1 6">Carbohydrate biosynthesis; dTDP-L-rhamnose biosynthesis.</text>
</comment>
<evidence type="ECO:0000256" key="6">
    <source>
        <dbReference type="RuleBase" id="RU364082"/>
    </source>
</evidence>
<evidence type="ECO:0000256" key="5">
    <source>
        <dbReference type="ARBA" id="ARBA00048200"/>
    </source>
</evidence>
<dbReference type="PANTHER" id="PTHR10491:SF4">
    <property type="entry name" value="METHIONINE ADENOSYLTRANSFERASE 2 SUBUNIT BETA"/>
    <property type="match status" value="1"/>
</dbReference>
<name>A0A5S3PVE8_9FLAO</name>
<comment type="similarity">
    <text evidence="2 6">Belongs to the dTDP-4-dehydrorhamnose reductase family.</text>
</comment>
<feature type="domain" description="RmlD-like substrate binding" evidence="7">
    <location>
        <begin position="3"/>
        <end position="256"/>
    </location>
</feature>
<dbReference type="EC" id="1.1.1.133" evidence="3 6"/>
<comment type="catalytic activity">
    <reaction evidence="5">
        <text>dTDP-beta-L-rhamnose + NADP(+) = dTDP-4-dehydro-beta-L-rhamnose + NADPH + H(+)</text>
        <dbReference type="Rhea" id="RHEA:21796"/>
        <dbReference type="ChEBI" id="CHEBI:15378"/>
        <dbReference type="ChEBI" id="CHEBI:57510"/>
        <dbReference type="ChEBI" id="CHEBI:57783"/>
        <dbReference type="ChEBI" id="CHEBI:58349"/>
        <dbReference type="ChEBI" id="CHEBI:62830"/>
        <dbReference type="EC" id="1.1.1.133"/>
    </reaction>
</comment>
<dbReference type="GO" id="GO:0008831">
    <property type="term" value="F:dTDP-4-dehydrorhamnose reductase activity"/>
    <property type="evidence" value="ECO:0007669"/>
    <property type="project" value="UniProtKB-EC"/>
</dbReference>
<sequence>MIRILVTGSDGQLGKCIQKIVPKYSKFEFVFHNSKTFDITNPELITEVFSKENFDYCINCAAYTNVEQAEKTPKLAFAINAEAVRHLSLACFEYKVSLVHISTDYVFDGEKKSPYTTSDKTNPINEYGKSKLAGERHIQNNLKEHFIIRTSWLYSEFGKNFYKTIVEKAKTESVLNITDEQTGCPTNANNLAAYILNLVARNGKNYGIQHFTDGEAMTWYDFAKLILKENKLDKNVRLDRAKNYRTFAKRPRRSILE</sequence>
<dbReference type="PANTHER" id="PTHR10491">
    <property type="entry name" value="DTDP-4-DEHYDRORHAMNOSE REDUCTASE"/>
    <property type="match status" value="1"/>
</dbReference>
<evidence type="ECO:0000259" key="7">
    <source>
        <dbReference type="Pfam" id="PF04321"/>
    </source>
</evidence>
<gene>
    <name evidence="8" type="primary">rfbD</name>
    <name evidence="8" type="ORF">FEE95_05850</name>
</gene>
<dbReference type="Gene3D" id="3.90.25.10">
    <property type="entry name" value="UDP-galactose 4-epimerase, domain 1"/>
    <property type="match status" value="1"/>
</dbReference>
<evidence type="ECO:0000256" key="2">
    <source>
        <dbReference type="ARBA" id="ARBA00010944"/>
    </source>
</evidence>
<dbReference type="GO" id="GO:0005829">
    <property type="term" value="C:cytosol"/>
    <property type="evidence" value="ECO:0007669"/>
    <property type="project" value="TreeGrafter"/>
</dbReference>
<organism evidence="8 9">
    <name type="scientific">Maribacter algarum</name>
    <name type="common">ex Zhang et al. 2020</name>
    <dbReference type="NCBI Taxonomy" id="2578118"/>
    <lineage>
        <taxon>Bacteria</taxon>
        <taxon>Pseudomonadati</taxon>
        <taxon>Bacteroidota</taxon>
        <taxon>Flavobacteriia</taxon>
        <taxon>Flavobacteriales</taxon>
        <taxon>Flavobacteriaceae</taxon>
        <taxon>Maribacter</taxon>
    </lineage>
</organism>
<dbReference type="CDD" id="cd05254">
    <property type="entry name" value="dTDP_HR_like_SDR_e"/>
    <property type="match status" value="1"/>
</dbReference>
<keyword evidence="6" id="KW-0521">NADP</keyword>
<keyword evidence="6 8" id="KW-0560">Oxidoreductase</keyword>
<evidence type="ECO:0000256" key="1">
    <source>
        <dbReference type="ARBA" id="ARBA00004781"/>
    </source>
</evidence>
<dbReference type="InterPro" id="IPR005913">
    <property type="entry name" value="dTDP_dehydrorham_reduct"/>
</dbReference>
<dbReference type="InterPro" id="IPR029903">
    <property type="entry name" value="RmlD-like-bd"/>
</dbReference>
<evidence type="ECO:0000256" key="4">
    <source>
        <dbReference type="ARBA" id="ARBA00017099"/>
    </source>
</evidence>
<dbReference type="Pfam" id="PF04321">
    <property type="entry name" value="RmlD_sub_bind"/>
    <property type="match status" value="1"/>
</dbReference>
<protein>
    <recommendedName>
        <fullName evidence="4 6">dTDP-4-dehydrorhamnose reductase</fullName>
        <ecNumber evidence="3 6">1.1.1.133</ecNumber>
    </recommendedName>
</protein>
<dbReference type="GO" id="GO:0019305">
    <property type="term" value="P:dTDP-rhamnose biosynthetic process"/>
    <property type="evidence" value="ECO:0007669"/>
    <property type="project" value="UniProtKB-UniPathway"/>
</dbReference>
<dbReference type="Gene3D" id="3.40.50.720">
    <property type="entry name" value="NAD(P)-binding Rossmann-like Domain"/>
    <property type="match status" value="1"/>
</dbReference>
<dbReference type="RefSeq" id="WP_138656888.1">
    <property type="nucleotide sequence ID" value="NZ_VATY01000001.1"/>
</dbReference>
<proteinExistence type="inferred from homology"/>
<comment type="function">
    <text evidence="6">Catalyzes the reduction of dTDP-6-deoxy-L-lyxo-4-hexulose to yield dTDP-L-rhamnose.</text>
</comment>
<evidence type="ECO:0000313" key="9">
    <source>
        <dbReference type="Proteomes" id="UP000310314"/>
    </source>
</evidence>
<dbReference type="EMBL" id="VATY01000001">
    <property type="protein sequence ID" value="TMM58955.1"/>
    <property type="molecule type" value="Genomic_DNA"/>
</dbReference>
<dbReference type="InterPro" id="IPR036291">
    <property type="entry name" value="NAD(P)-bd_dom_sf"/>
</dbReference>
<dbReference type="UniPathway" id="UPA00124"/>